<name>A0A637XWB9_SALET</name>
<accession>A0A637XWB9</accession>
<comment type="caution">
    <text evidence="1">The sequence shown here is derived from an EMBL/GenBank/DDBJ whole genome shotgun (WGS) entry which is preliminary data.</text>
</comment>
<gene>
    <name evidence="1" type="ORF">CD529_13565</name>
</gene>
<reference evidence="1" key="1">
    <citation type="submission" date="2018-07" db="EMBL/GenBank/DDBJ databases">
        <authorList>
            <consortium name="PulseNet: The National Subtyping Network for Foodborne Disease Surveillance"/>
            <person name="Tarr C.L."/>
            <person name="Trees E."/>
            <person name="Katz L.S."/>
            <person name="Carleton-Romer H.A."/>
            <person name="Stroika S."/>
            <person name="Kucerova Z."/>
            <person name="Roache K.F."/>
            <person name="Sabol A.L."/>
            <person name="Besser J."/>
            <person name="Gerner-Smidt P."/>
        </authorList>
    </citation>
    <scope>NUCLEOTIDE SEQUENCE</scope>
    <source>
        <strain evidence="1">PNUSAS014150</strain>
    </source>
</reference>
<sequence length="166" mass="19374">MKIVLTSSKYILVVVYYPLILIPEFLTKHLKFFSIDDKYIPFYFIISKDSNKPVKRFLSKTKAELSYHTFNKEGGLITSFSPLYLSFTIITEEINEKVFARDISFNCDSTIENSLEQDELDLIASISNNLAEYINKVMAETISKKEMLYLRNLKIPPSRKNKNDYQ</sequence>
<organism evidence="1">
    <name type="scientific">Salmonella enterica subsp. enterica serovar Bareilly</name>
    <dbReference type="NCBI Taxonomy" id="58096"/>
    <lineage>
        <taxon>Bacteria</taxon>
        <taxon>Pseudomonadati</taxon>
        <taxon>Pseudomonadota</taxon>
        <taxon>Gammaproteobacteria</taxon>
        <taxon>Enterobacterales</taxon>
        <taxon>Enterobacteriaceae</taxon>
        <taxon>Salmonella</taxon>
    </lineage>
</organism>
<dbReference type="EMBL" id="AAMKXG010000008">
    <property type="protein sequence ID" value="EDI4194248.1"/>
    <property type="molecule type" value="Genomic_DNA"/>
</dbReference>
<evidence type="ECO:0000313" key="1">
    <source>
        <dbReference type="EMBL" id="EDI4194248.1"/>
    </source>
</evidence>
<protein>
    <submittedName>
        <fullName evidence="1">Uncharacterized protein</fullName>
    </submittedName>
</protein>
<proteinExistence type="predicted"/>
<dbReference type="AlphaFoldDB" id="A0A637XWB9"/>